<organism evidence="4 5">
    <name type="scientific">Solidesulfovibrio carbinolicus</name>
    <dbReference type="NCBI Taxonomy" id="296842"/>
    <lineage>
        <taxon>Bacteria</taxon>
        <taxon>Pseudomonadati</taxon>
        <taxon>Thermodesulfobacteriota</taxon>
        <taxon>Desulfovibrionia</taxon>
        <taxon>Desulfovibrionales</taxon>
        <taxon>Desulfovibrionaceae</taxon>
        <taxon>Solidesulfovibrio</taxon>
    </lineage>
</organism>
<accession>A0A4V0YQI3</accession>
<keyword evidence="5" id="KW-1185">Reference proteome</keyword>
<protein>
    <submittedName>
        <fullName evidence="4">Phosphate ABC transporter substrate-binding protein</fullName>
    </submittedName>
</protein>
<dbReference type="PANTHER" id="PTHR30570">
    <property type="entry name" value="PERIPLASMIC PHOSPHATE BINDING COMPONENT OF PHOSPHATE ABC TRANSPORTER"/>
    <property type="match status" value="1"/>
</dbReference>
<feature type="domain" description="PBP" evidence="3">
    <location>
        <begin position="39"/>
        <end position="267"/>
    </location>
</feature>
<dbReference type="Pfam" id="PF12849">
    <property type="entry name" value="PBP_like_2"/>
    <property type="match status" value="1"/>
</dbReference>
<dbReference type="EMBL" id="CP026538">
    <property type="protein sequence ID" value="QAZ66402.1"/>
    <property type="molecule type" value="Genomic_DNA"/>
</dbReference>
<keyword evidence="1 2" id="KW-0732">Signal</keyword>
<dbReference type="OrthoDB" id="9783488at2"/>
<dbReference type="RefSeq" id="WP_129349634.1">
    <property type="nucleotide sequence ID" value="NZ_CP026538.1"/>
</dbReference>
<evidence type="ECO:0000313" key="5">
    <source>
        <dbReference type="Proteomes" id="UP000293296"/>
    </source>
</evidence>
<evidence type="ECO:0000313" key="4">
    <source>
        <dbReference type="EMBL" id="QAZ66402.1"/>
    </source>
</evidence>
<dbReference type="InterPro" id="IPR024370">
    <property type="entry name" value="PBP_domain"/>
</dbReference>
<feature type="chain" id="PRO_5020780025" evidence="2">
    <location>
        <begin position="23"/>
        <end position="291"/>
    </location>
</feature>
<dbReference type="Gene3D" id="3.40.190.10">
    <property type="entry name" value="Periplasmic binding protein-like II"/>
    <property type="match status" value="2"/>
</dbReference>
<evidence type="ECO:0000259" key="3">
    <source>
        <dbReference type="Pfam" id="PF12849"/>
    </source>
</evidence>
<dbReference type="AlphaFoldDB" id="A0A4V0YQI3"/>
<name>A0A4V0YQI3_9BACT</name>
<sequence>MVCAPFSRLARFLFLAVLPTLAGLSGLAGLCPPMAGAAGETVLTIPGTGDSQDLLRLLAERFRRDNPDITVEVPDSVGTTAGLRLVIGGKAELARTARPLRDDEIAAGLTQIVFAAPPVVFAVHPSVTGVKDVTNAQAQAIFAGHVKNWSALGGPDLPVARVCRETPETSRELINAAIPGFEANGCRDQAVAYTTPEAVALVAGHPGAIGYFSLAAMTATNLVPLALDGVAPTLENVGRGSYRLVIPFGLAYKPPLSPAAARFLQFLSGPDALSLMARLGCLPSPVKPAAP</sequence>
<dbReference type="Proteomes" id="UP000293296">
    <property type="component" value="Chromosome"/>
</dbReference>
<proteinExistence type="predicted"/>
<feature type="signal peptide" evidence="2">
    <location>
        <begin position="1"/>
        <end position="22"/>
    </location>
</feature>
<reference evidence="4 5" key="1">
    <citation type="submission" date="2018-02" db="EMBL/GenBank/DDBJ databases">
        <title>Genome sequence of Desulfovibrio carbinolicus DSM 3852.</title>
        <authorList>
            <person name="Wilbanks E."/>
            <person name="Skennerton C.T."/>
            <person name="Orphan V.J."/>
        </authorList>
    </citation>
    <scope>NUCLEOTIDE SEQUENCE [LARGE SCALE GENOMIC DNA]</scope>
    <source>
        <strain evidence="4 5">DSM 3852</strain>
    </source>
</reference>
<dbReference type="PANTHER" id="PTHR30570:SF1">
    <property type="entry name" value="PHOSPHATE-BINDING PROTEIN PSTS"/>
    <property type="match status" value="1"/>
</dbReference>
<evidence type="ECO:0000256" key="1">
    <source>
        <dbReference type="ARBA" id="ARBA00022729"/>
    </source>
</evidence>
<evidence type="ECO:0000256" key="2">
    <source>
        <dbReference type="SAM" id="SignalP"/>
    </source>
</evidence>
<dbReference type="InterPro" id="IPR050811">
    <property type="entry name" value="Phosphate_ABC_transporter"/>
</dbReference>
<gene>
    <name evidence="4" type="ORF">C3Y92_03735</name>
</gene>
<dbReference type="KEGG" id="dcb:C3Y92_03735"/>
<dbReference type="SUPFAM" id="SSF53850">
    <property type="entry name" value="Periplasmic binding protein-like II"/>
    <property type="match status" value="1"/>
</dbReference>